<name>A0ABY7YNT6_9HYPH</name>
<reference evidence="1 2" key="1">
    <citation type="submission" date="2023-02" db="EMBL/GenBank/DDBJ databases">
        <title>Devosia algicola sp. nov., isolated from the phycosphere of marine algae.</title>
        <authorList>
            <person name="Kim J.M."/>
            <person name="Lee J.K."/>
            <person name="Choi B.J."/>
            <person name="Bayburt H."/>
            <person name="Jeon C.O."/>
        </authorList>
    </citation>
    <scope>NUCLEOTIDE SEQUENCE [LARGE SCALE GENOMIC DNA]</scope>
    <source>
        <strain evidence="1 2">G20-9</strain>
    </source>
</reference>
<accession>A0ABY7YNT6</accession>
<dbReference type="Proteomes" id="UP001220530">
    <property type="component" value="Chromosome"/>
</dbReference>
<protein>
    <submittedName>
        <fullName evidence="1">Uncharacterized protein</fullName>
    </submittedName>
</protein>
<keyword evidence="2" id="KW-1185">Reference proteome</keyword>
<sequence length="137" mass="15583">MSFIIDLQSQSFDTGLSGGLSKRDHTYINVVQCVAVALRPTNDPMHGFARPTLRMQNAYAITQRWFWGFPTLVANPLLQIQHINGNELLTGVNERLKIQGFRGFIELKRNALIFVWVGDWSIPGRPDLRRCKGMVIN</sequence>
<dbReference type="RefSeq" id="WP_282219378.1">
    <property type="nucleotide sequence ID" value="NZ_CP118246.1"/>
</dbReference>
<organism evidence="1 2">
    <name type="scientific">Devosia algicola</name>
    <dbReference type="NCBI Taxonomy" id="3026418"/>
    <lineage>
        <taxon>Bacteria</taxon>
        <taxon>Pseudomonadati</taxon>
        <taxon>Pseudomonadota</taxon>
        <taxon>Alphaproteobacteria</taxon>
        <taxon>Hyphomicrobiales</taxon>
        <taxon>Devosiaceae</taxon>
        <taxon>Devosia</taxon>
    </lineage>
</organism>
<gene>
    <name evidence="1" type="ORF">PSQ19_01795</name>
</gene>
<evidence type="ECO:0000313" key="2">
    <source>
        <dbReference type="Proteomes" id="UP001220530"/>
    </source>
</evidence>
<proteinExistence type="predicted"/>
<evidence type="ECO:0000313" key="1">
    <source>
        <dbReference type="EMBL" id="WDR02976.1"/>
    </source>
</evidence>
<dbReference type="EMBL" id="CP118246">
    <property type="protein sequence ID" value="WDR02976.1"/>
    <property type="molecule type" value="Genomic_DNA"/>
</dbReference>